<proteinExistence type="predicted"/>
<dbReference type="EMBL" id="BARW01021707">
    <property type="protein sequence ID" value="GAI91029.1"/>
    <property type="molecule type" value="Genomic_DNA"/>
</dbReference>
<protein>
    <submittedName>
        <fullName evidence="1">Uncharacterized protein</fullName>
    </submittedName>
</protein>
<accession>X1UFD2</accession>
<reference evidence="1" key="1">
    <citation type="journal article" date="2014" name="Front. Microbiol.">
        <title>High frequency of phylogenetically diverse reductive dehalogenase-homologous genes in deep subseafloor sedimentary metagenomes.</title>
        <authorList>
            <person name="Kawai M."/>
            <person name="Futagami T."/>
            <person name="Toyoda A."/>
            <person name="Takaki Y."/>
            <person name="Nishi S."/>
            <person name="Hori S."/>
            <person name="Arai W."/>
            <person name="Tsubouchi T."/>
            <person name="Morono Y."/>
            <person name="Uchiyama I."/>
            <person name="Ito T."/>
            <person name="Fujiyama A."/>
            <person name="Inagaki F."/>
            <person name="Takami H."/>
        </authorList>
    </citation>
    <scope>NUCLEOTIDE SEQUENCE</scope>
    <source>
        <strain evidence="1">Expedition CK06-06</strain>
    </source>
</reference>
<dbReference type="AlphaFoldDB" id="X1UFD2"/>
<evidence type="ECO:0000313" key="1">
    <source>
        <dbReference type="EMBL" id="GAI91029.1"/>
    </source>
</evidence>
<feature type="non-terminal residue" evidence="1">
    <location>
        <position position="1"/>
    </location>
</feature>
<sequence>ISQVVIDNMEVDKWLAIHILGNGTTVLVESYSFVCVDDISGSVLVNKTLELFKSDFIELFVRHNNIAAKEVGIDLKDTYLVISRIALNKAAMFGGNSSISGKLSMMFAAIGARTSSISSERKAAASTLCFQNHSA</sequence>
<name>X1UFD2_9ZZZZ</name>
<organism evidence="1">
    <name type="scientific">marine sediment metagenome</name>
    <dbReference type="NCBI Taxonomy" id="412755"/>
    <lineage>
        <taxon>unclassified sequences</taxon>
        <taxon>metagenomes</taxon>
        <taxon>ecological metagenomes</taxon>
    </lineage>
</organism>
<comment type="caution">
    <text evidence="1">The sequence shown here is derived from an EMBL/GenBank/DDBJ whole genome shotgun (WGS) entry which is preliminary data.</text>
</comment>
<gene>
    <name evidence="1" type="ORF">S12H4_36416</name>
</gene>